<evidence type="ECO:0000313" key="3">
    <source>
        <dbReference type="Proteomes" id="UP000294614"/>
    </source>
</evidence>
<dbReference type="EMBL" id="SMGG01000005">
    <property type="protein sequence ID" value="TCK60033.1"/>
    <property type="molecule type" value="Genomic_DNA"/>
</dbReference>
<sequence>MSVRKLILAAALTLMLPFSAFAGLFDLTVESGGDSYSLNFSKVEDLFDNFDVEKISPYFPGFDENTSGADLTINFRGLPATLTIAPNSNKYILSIPSAGVYEEFDGADRDESSDKLEDWFKKDGQSALTKVMQKLASDTPSDPIAGNPSSLMSRMSSMDYDMAVSPEASVIEINAQQAPELNANLISVFAKYSNYTVNGVKSKEYALPLAYTIRFNGSKNSLAIRLPMSQVTVEDSTAYNLGLGIALGYQVNDDWRLTPAIGYGAVGSIDLGSVGQIVSGSLTSSYVFHVSKYDLTLGNMAGYYKTIPFSRDDYDIDPDIKNTVLRNGLRLSLPFGEAKTTSLELFVTDTRYFGSDLYIDQYNEIGFSYGFTKVTVKEKGGKTKGYLSSLRGGVTYMTADDADGFTFNLGWSF</sequence>
<organism evidence="2 3">
    <name type="scientific">Seleniivibrio woodruffii</name>
    <dbReference type="NCBI Taxonomy" id="1078050"/>
    <lineage>
        <taxon>Bacteria</taxon>
        <taxon>Pseudomonadati</taxon>
        <taxon>Deferribacterota</taxon>
        <taxon>Deferribacteres</taxon>
        <taxon>Deferribacterales</taxon>
        <taxon>Geovibrionaceae</taxon>
        <taxon>Seleniivibrio</taxon>
    </lineage>
</organism>
<comment type="caution">
    <text evidence="2">The sequence shown here is derived from an EMBL/GenBank/DDBJ whole genome shotgun (WGS) entry which is preliminary data.</text>
</comment>
<keyword evidence="1" id="KW-0732">Signal</keyword>
<protein>
    <submittedName>
        <fullName evidence="2">Uncharacterized protein</fullName>
    </submittedName>
</protein>
<feature type="chain" id="PRO_5020419995" evidence="1">
    <location>
        <begin position="23"/>
        <end position="413"/>
    </location>
</feature>
<proteinExistence type="predicted"/>
<keyword evidence="3" id="KW-1185">Reference proteome</keyword>
<dbReference type="AlphaFoldDB" id="A0A4R1K888"/>
<accession>A0A4R1K888</accession>
<reference evidence="2 3" key="1">
    <citation type="submission" date="2019-03" db="EMBL/GenBank/DDBJ databases">
        <title>Genomic Encyclopedia of Type Strains, Phase IV (KMG-IV): sequencing the most valuable type-strain genomes for metagenomic binning, comparative biology and taxonomic classification.</title>
        <authorList>
            <person name="Goeker M."/>
        </authorList>
    </citation>
    <scope>NUCLEOTIDE SEQUENCE [LARGE SCALE GENOMIC DNA]</scope>
    <source>
        <strain evidence="2 3">DSM 24984</strain>
    </source>
</reference>
<feature type="signal peptide" evidence="1">
    <location>
        <begin position="1"/>
        <end position="22"/>
    </location>
</feature>
<name>A0A4R1K888_9BACT</name>
<evidence type="ECO:0000313" key="2">
    <source>
        <dbReference type="EMBL" id="TCK60033.1"/>
    </source>
</evidence>
<dbReference type="RefSeq" id="WP_132874178.1">
    <property type="nucleotide sequence ID" value="NZ_JAJUHT010000027.1"/>
</dbReference>
<dbReference type="OrthoDB" id="7462457at2"/>
<gene>
    <name evidence="2" type="ORF">C8D98_2205</name>
</gene>
<evidence type="ECO:0000256" key="1">
    <source>
        <dbReference type="SAM" id="SignalP"/>
    </source>
</evidence>
<dbReference type="Proteomes" id="UP000294614">
    <property type="component" value="Unassembled WGS sequence"/>
</dbReference>